<evidence type="ECO:0000313" key="1">
    <source>
        <dbReference type="EMBL" id="CUQ07214.1"/>
    </source>
</evidence>
<dbReference type="AlphaFoldDB" id="A0A174TAP4"/>
<dbReference type="Gene3D" id="3.10.420.10">
    <property type="entry name" value="SecB-like"/>
    <property type="match status" value="1"/>
</dbReference>
<dbReference type="OrthoDB" id="2085043at2"/>
<evidence type="ECO:0000313" key="2">
    <source>
        <dbReference type="Proteomes" id="UP000095564"/>
    </source>
</evidence>
<dbReference type="SUPFAM" id="SSF54611">
    <property type="entry name" value="SecB-like"/>
    <property type="match status" value="1"/>
</dbReference>
<dbReference type="InterPro" id="IPR035958">
    <property type="entry name" value="SecB-like_sf"/>
</dbReference>
<accession>A0A174TAP4</accession>
<dbReference type="EMBL" id="CZAU01000039">
    <property type="protein sequence ID" value="CUQ07214.1"/>
    <property type="molecule type" value="Genomic_DNA"/>
</dbReference>
<proteinExistence type="predicted"/>
<evidence type="ECO:0008006" key="3">
    <source>
        <dbReference type="Google" id="ProtNLM"/>
    </source>
</evidence>
<organism evidence="1 2">
    <name type="scientific">Anaerostipes hadrus</name>
    <dbReference type="NCBI Taxonomy" id="649756"/>
    <lineage>
        <taxon>Bacteria</taxon>
        <taxon>Bacillati</taxon>
        <taxon>Bacillota</taxon>
        <taxon>Clostridia</taxon>
        <taxon>Lachnospirales</taxon>
        <taxon>Lachnospiraceae</taxon>
        <taxon>Anaerostipes</taxon>
    </lineage>
</organism>
<dbReference type="RefSeq" id="WP_055161831.1">
    <property type="nucleotide sequence ID" value="NZ_CZAU01000039.1"/>
</dbReference>
<reference evidence="1 2" key="1">
    <citation type="submission" date="2015-09" db="EMBL/GenBank/DDBJ databases">
        <authorList>
            <consortium name="Pathogen Informatics"/>
        </authorList>
    </citation>
    <scope>NUCLEOTIDE SEQUENCE [LARGE SCALE GENOMIC DNA]</scope>
    <source>
        <strain evidence="1 2">2789STDY5834908</strain>
    </source>
</reference>
<name>A0A174TAP4_ANAHA</name>
<gene>
    <name evidence="1" type="ORF">ERS852520_02971</name>
</gene>
<sequence>MKVSEFQYTNPHLTEVVFTENPNFVMNKEEVEMVRSISSNIKKLEGNHAVISVSLVLGDLDDFENDQPFALKCTVEAKFEWSEKIQNDGKIDILLEKNAQALLIGYLRPIVANITNVSKFPVYNLPFINLNE</sequence>
<protein>
    <recommendedName>
        <fullName evidence="3">Preprotein translocase subunit SecB</fullName>
    </recommendedName>
</protein>
<dbReference type="Proteomes" id="UP000095564">
    <property type="component" value="Unassembled WGS sequence"/>
</dbReference>